<sequence length="21" mass="2515">KLLEDKKNSRHSEKTIFSVRV</sequence>
<feature type="region of interest" description="Disordered" evidence="1">
    <location>
        <begin position="1"/>
        <end position="21"/>
    </location>
</feature>
<protein>
    <submittedName>
        <fullName evidence="2">Uncharacterized protein</fullName>
    </submittedName>
</protein>
<dbReference type="AlphaFoldDB" id="A0A382T263"/>
<dbReference type="EMBL" id="UINC01133303">
    <property type="protein sequence ID" value="SVD16156.1"/>
    <property type="molecule type" value="Genomic_DNA"/>
</dbReference>
<feature type="compositionally biased region" description="Basic and acidic residues" evidence="1">
    <location>
        <begin position="1"/>
        <end position="14"/>
    </location>
</feature>
<proteinExistence type="predicted"/>
<evidence type="ECO:0000256" key="1">
    <source>
        <dbReference type="SAM" id="MobiDB-lite"/>
    </source>
</evidence>
<accession>A0A382T263</accession>
<evidence type="ECO:0000313" key="2">
    <source>
        <dbReference type="EMBL" id="SVD16156.1"/>
    </source>
</evidence>
<name>A0A382T263_9ZZZZ</name>
<feature type="non-terminal residue" evidence="2">
    <location>
        <position position="1"/>
    </location>
</feature>
<reference evidence="2" key="1">
    <citation type="submission" date="2018-05" db="EMBL/GenBank/DDBJ databases">
        <authorList>
            <person name="Lanie J.A."/>
            <person name="Ng W.-L."/>
            <person name="Kazmierczak K.M."/>
            <person name="Andrzejewski T.M."/>
            <person name="Davidsen T.M."/>
            <person name="Wayne K.J."/>
            <person name="Tettelin H."/>
            <person name="Glass J.I."/>
            <person name="Rusch D."/>
            <person name="Podicherti R."/>
            <person name="Tsui H.-C.T."/>
            <person name="Winkler M.E."/>
        </authorList>
    </citation>
    <scope>NUCLEOTIDE SEQUENCE</scope>
</reference>
<organism evidence="2">
    <name type="scientific">marine metagenome</name>
    <dbReference type="NCBI Taxonomy" id="408172"/>
    <lineage>
        <taxon>unclassified sequences</taxon>
        <taxon>metagenomes</taxon>
        <taxon>ecological metagenomes</taxon>
    </lineage>
</organism>
<gene>
    <name evidence="2" type="ORF">METZ01_LOCUS369010</name>
</gene>